<keyword evidence="1" id="KW-1133">Transmembrane helix</keyword>
<dbReference type="Pfam" id="PF11667">
    <property type="entry name" value="DUF3267"/>
    <property type="match status" value="1"/>
</dbReference>
<feature type="transmembrane region" description="Helical" evidence="1">
    <location>
        <begin position="103"/>
        <end position="124"/>
    </location>
</feature>
<accession>A0A1H9TH06</accession>
<dbReference type="Proteomes" id="UP000199318">
    <property type="component" value="Unassembled WGS sequence"/>
</dbReference>
<dbReference type="RefSeq" id="WP_093072721.1">
    <property type="nucleotide sequence ID" value="NZ_FOGV01000010.1"/>
</dbReference>
<keyword evidence="3" id="KW-1185">Reference proteome</keyword>
<evidence type="ECO:0000313" key="2">
    <source>
        <dbReference type="EMBL" id="SER96366.1"/>
    </source>
</evidence>
<evidence type="ECO:0000313" key="3">
    <source>
        <dbReference type="Proteomes" id="UP000199318"/>
    </source>
</evidence>
<sequence>MNCLKRISVEENYGRSRLWALSLFTSIVYFLVFFSVFRTILSPQTLADHGPFILLALIAAVLPVHLLLHCMPLWLLGMKATFGIRKSQWPFFYYSVKQPMTKYYGMVVSAFPIIIFTTIAVIASFVFPHYIHYIAMMSALNAGLAIYDLFNYREIRSVPNNSIIEEHRDGFYILRPEVQKEP</sequence>
<dbReference type="OrthoDB" id="2360495at2"/>
<protein>
    <submittedName>
        <fullName evidence="2">Zincin peptidase</fullName>
    </submittedName>
</protein>
<feature type="transmembrane region" description="Helical" evidence="1">
    <location>
        <begin position="52"/>
        <end position="76"/>
    </location>
</feature>
<organism evidence="2 3">
    <name type="scientific">Salisediminibacterium halotolerans</name>
    <dbReference type="NCBI Taxonomy" id="517425"/>
    <lineage>
        <taxon>Bacteria</taxon>
        <taxon>Bacillati</taxon>
        <taxon>Bacillota</taxon>
        <taxon>Bacilli</taxon>
        <taxon>Bacillales</taxon>
        <taxon>Bacillaceae</taxon>
        <taxon>Salisediminibacterium</taxon>
    </lineage>
</organism>
<keyword evidence="1" id="KW-0472">Membrane</keyword>
<name>A0A1H9TH06_9BACI</name>
<dbReference type="STRING" id="1464123.SAMN05444126_11015"/>
<keyword evidence="1" id="KW-0812">Transmembrane</keyword>
<feature type="transmembrane region" description="Helical" evidence="1">
    <location>
        <begin position="130"/>
        <end position="150"/>
    </location>
</feature>
<comment type="caution">
    <text evidence="2">The sequence shown here is derived from an EMBL/GenBank/DDBJ whole genome shotgun (WGS) entry which is preliminary data.</text>
</comment>
<dbReference type="AlphaFoldDB" id="A0A1H9TH06"/>
<feature type="transmembrane region" description="Helical" evidence="1">
    <location>
        <begin position="21"/>
        <end position="40"/>
    </location>
</feature>
<evidence type="ECO:0000256" key="1">
    <source>
        <dbReference type="SAM" id="Phobius"/>
    </source>
</evidence>
<proteinExistence type="predicted"/>
<gene>
    <name evidence="2" type="ORF">SAMN05444126_11015</name>
</gene>
<dbReference type="InterPro" id="IPR021683">
    <property type="entry name" value="DUF3267"/>
</dbReference>
<reference evidence="3" key="1">
    <citation type="submission" date="2016-10" db="EMBL/GenBank/DDBJ databases">
        <authorList>
            <person name="de Groot N.N."/>
        </authorList>
    </citation>
    <scope>NUCLEOTIDE SEQUENCE [LARGE SCALE GENOMIC DNA]</scope>
    <source>
        <strain evidence="3">10nlg</strain>
    </source>
</reference>
<dbReference type="EMBL" id="FOGV01000010">
    <property type="protein sequence ID" value="SER96366.1"/>
    <property type="molecule type" value="Genomic_DNA"/>
</dbReference>